<feature type="chain" id="PRO_5006872761" description="Secreted protein" evidence="1">
    <location>
        <begin position="23"/>
        <end position="63"/>
    </location>
</feature>
<accession>A0A0V0XWA6</accession>
<comment type="caution">
    <text evidence="2">The sequence shown here is derived from an EMBL/GenBank/DDBJ whole genome shotgun (WGS) entry which is preliminary data.</text>
</comment>
<keyword evidence="1" id="KW-0732">Signal</keyword>
<name>A0A0V0XWA6_TRIPS</name>
<feature type="signal peptide" evidence="1">
    <location>
        <begin position="1"/>
        <end position="22"/>
    </location>
</feature>
<dbReference type="EMBL" id="JYDU01000117">
    <property type="protein sequence ID" value="KRX92247.1"/>
    <property type="molecule type" value="Genomic_DNA"/>
</dbReference>
<evidence type="ECO:0000256" key="1">
    <source>
        <dbReference type="SAM" id="SignalP"/>
    </source>
</evidence>
<reference evidence="2 3" key="1">
    <citation type="submission" date="2015-01" db="EMBL/GenBank/DDBJ databases">
        <title>Evolution of Trichinella species and genotypes.</title>
        <authorList>
            <person name="Korhonen P.K."/>
            <person name="Edoardo P."/>
            <person name="Giuseppe L.R."/>
            <person name="Gasser R.B."/>
        </authorList>
    </citation>
    <scope>NUCLEOTIDE SEQUENCE [LARGE SCALE GENOMIC DNA]</scope>
    <source>
        <strain evidence="2">ISS141</strain>
    </source>
</reference>
<proteinExistence type="predicted"/>
<gene>
    <name evidence="2" type="ORF">T4E_4848</name>
</gene>
<evidence type="ECO:0000313" key="2">
    <source>
        <dbReference type="EMBL" id="KRX92247.1"/>
    </source>
</evidence>
<sequence>MQFRSLVLLLRGVTLFLSRAKAIYLLYHVSPALLGSGLSPLHASEACALPAQRACEELTLRLV</sequence>
<dbReference type="Proteomes" id="UP000054815">
    <property type="component" value="Unassembled WGS sequence"/>
</dbReference>
<dbReference type="AlphaFoldDB" id="A0A0V0XWA6"/>
<evidence type="ECO:0000313" key="3">
    <source>
        <dbReference type="Proteomes" id="UP000054815"/>
    </source>
</evidence>
<protein>
    <recommendedName>
        <fullName evidence="4">Secreted protein</fullName>
    </recommendedName>
</protein>
<evidence type="ECO:0008006" key="4">
    <source>
        <dbReference type="Google" id="ProtNLM"/>
    </source>
</evidence>
<organism evidence="2 3">
    <name type="scientific">Trichinella pseudospiralis</name>
    <name type="common">Parasitic roundworm</name>
    <dbReference type="NCBI Taxonomy" id="6337"/>
    <lineage>
        <taxon>Eukaryota</taxon>
        <taxon>Metazoa</taxon>
        <taxon>Ecdysozoa</taxon>
        <taxon>Nematoda</taxon>
        <taxon>Enoplea</taxon>
        <taxon>Dorylaimia</taxon>
        <taxon>Trichinellida</taxon>
        <taxon>Trichinellidae</taxon>
        <taxon>Trichinella</taxon>
    </lineage>
</organism>